<evidence type="ECO:0000313" key="2">
    <source>
        <dbReference type="Proteomes" id="UP000635565"/>
    </source>
</evidence>
<dbReference type="RefSeq" id="WP_201365541.1">
    <property type="nucleotide sequence ID" value="NZ_BNJJ01000021.1"/>
</dbReference>
<reference evidence="1 2" key="1">
    <citation type="journal article" date="2021" name="Int. J. Syst. Evol. Microbiol.">
        <title>Reticulibacter mediterranei gen. nov., sp. nov., within the new family Reticulibacteraceae fam. nov., and Ktedonospora formicarum gen. nov., sp. nov., Ktedonobacter robiniae sp. nov., Dictyobacter formicarum sp. nov. and Dictyobacter arantiisoli sp. nov., belonging to the class Ktedonobacteria.</title>
        <authorList>
            <person name="Yabe S."/>
            <person name="Zheng Y."/>
            <person name="Wang C.M."/>
            <person name="Sakai Y."/>
            <person name="Abe K."/>
            <person name="Yokota A."/>
            <person name="Donadio S."/>
            <person name="Cavaletti L."/>
            <person name="Monciardini P."/>
        </authorList>
    </citation>
    <scope>NUCLEOTIDE SEQUENCE [LARGE SCALE GENOMIC DNA]</scope>
    <source>
        <strain evidence="1 2">SOSP1-9</strain>
    </source>
</reference>
<dbReference type="EMBL" id="BNJJ01000021">
    <property type="protein sequence ID" value="GHO88014.1"/>
    <property type="molecule type" value="Genomic_DNA"/>
</dbReference>
<keyword evidence="2" id="KW-1185">Reference proteome</keyword>
<proteinExistence type="predicted"/>
<sequence length="125" mass="13027">MKTNPGQSADQSAVDPIVEALIKELIGSTSYQKSSSRSEDKITAALVDAYMALLKPSEQAKTPTASLETVILAEALAPVLAEALAPILAEELAPALVKALSQMPDILQGKQEAAPKKGSGKQDVD</sequence>
<accession>A0ABQ3VQP1</accession>
<protein>
    <recommendedName>
        <fullName evidence="3">DUF2267 domain-containing protein</fullName>
    </recommendedName>
</protein>
<name>A0ABQ3VQP1_9CHLR</name>
<gene>
    <name evidence="1" type="ORF">KSZ_60200</name>
</gene>
<dbReference type="Proteomes" id="UP000635565">
    <property type="component" value="Unassembled WGS sequence"/>
</dbReference>
<comment type="caution">
    <text evidence="1">The sequence shown here is derived from an EMBL/GenBank/DDBJ whole genome shotgun (WGS) entry which is preliminary data.</text>
</comment>
<evidence type="ECO:0000313" key="1">
    <source>
        <dbReference type="EMBL" id="GHO88014.1"/>
    </source>
</evidence>
<evidence type="ECO:0008006" key="3">
    <source>
        <dbReference type="Google" id="ProtNLM"/>
    </source>
</evidence>
<organism evidence="1 2">
    <name type="scientific">Dictyobacter formicarum</name>
    <dbReference type="NCBI Taxonomy" id="2778368"/>
    <lineage>
        <taxon>Bacteria</taxon>
        <taxon>Bacillati</taxon>
        <taxon>Chloroflexota</taxon>
        <taxon>Ktedonobacteria</taxon>
        <taxon>Ktedonobacterales</taxon>
        <taxon>Dictyobacteraceae</taxon>
        <taxon>Dictyobacter</taxon>
    </lineage>
</organism>